<feature type="transmembrane region" description="Helical" evidence="1">
    <location>
        <begin position="495"/>
        <end position="514"/>
    </location>
</feature>
<dbReference type="AlphaFoldDB" id="A0A7W7CUP5"/>
<accession>A0A7W7CUP5</accession>
<dbReference type="EMBL" id="JACHMF010000001">
    <property type="protein sequence ID" value="MBB4695024.1"/>
    <property type="molecule type" value="Genomic_DNA"/>
</dbReference>
<organism evidence="3 4">
    <name type="scientific">Paractinoplanes abujensis</name>
    <dbReference type="NCBI Taxonomy" id="882441"/>
    <lineage>
        <taxon>Bacteria</taxon>
        <taxon>Bacillati</taxon>
        <taxon>Actinomycetota</taxon>
        <taxon>Actinomycetes</taxon>
        <taxon>Micromonosporales</taxon>
        <taxon>Micromonosporaceae</taxon>
        <taxon>Paractinoplanes</taxon>
    </lineage>
</organism>
<evidence type="ECO:0000256" key="1">
    <source>
        <dbReference type="SAM" id="Phobius"/>
    </source>
</evidence>
<evidence type="ECO:0000313" key="4">
    <source>
        <dbReference type="Proteomes" id="UP000542742"/>
    </source>
</evidence>
<reference evidence="3 4" key="1">
    <citation type="submission" date="2020-08" db="EMBL/GenBank/DDBJ databases">
        <title>Sequencing the genomes of 1000 actinobacteria strains.</title>
        <authorList>
            <person name="Klenk H.-P."/>
        </authorList>
    </citation>
    <scope>NUCLEOTIDE SEQUENCE [LARGE SCALE GENOMIC DNA]</scope>
    <source>
        <strain evidence="3 4">DSM 45518</strain>
    </source>
</reference>
<keyword evidence="1" id="KW-0472">Membrane</keyword>
<dbReference type="RefSeq" id="WP_184953430.1">
    <property type="nucleotide sequence ID" value="NZ_BOMC01000072.1"/>
</dbReference>
<name>A0A7W7CUP5_9ACTN</name>
<sequence length="520" mass="53365">MRPLVLRRLPAGLAAMALVSAWAMPAQAAPSAAAKVDFYVKSYTVTPGPGTSIATRLFADRTLALAGDAVSLRYQFIDQDPAFRFSPQSAGDNCRTVTPGNVDLSCSPPVTALTPAGADSGQSGAIIRIAADAAPGLQATLTATMTVKGYAPVTRTARITVGEGVTLTSVTGDRFVRAAPGASVNGPLEIRNTGSVAAQGVGFRAGRAYFLESRTQYSNCDYVDGRLAWCTFDQALEPGTTYRVNLPFRVRADTPAPGLEASTFEWMTDEELADEQQWQRNAGYGPTGTPGRGGVLRLTPVATAKAGPPQALTGNPQHALKFTITGRNSADLAAVGATVSGPEGAVVTVPVGLLNHGPATFDDSSNTGVPKTRFFVPKGSTAVRVPDRCYPMSADGTDDWARPGAPGAPRYKCYSSALLKPGGTVKFEFGLRVDQVIPGARGAVTFVVEAEAGELNPANNTAAVVINPAAAPAPGDGGGEGGGEGGLPITGPQGALFGAIGLLLVLAGAGALVLTRRRAA</sequence>
<evidence type="ECO:0000313" key="3">
    <source>
        <dbReference type="EMBL" id="MBB4695024.1"/>
    </source>
</evidence>
<evidence type="ECO:0008006" key="5">
    <source>
        <dbReference type="Google" id="ProtNLM"/>
    </source>
</evidence>
<keyword evidence="1" id="KW-1133">Transmembrane helix</keyword>
<keyword evidence="1" id="KW-0812">Transmembrane</keyword>
<comment type="caution">
    <text evidence="3">The sequence shown here is derived from an EMBL/GenBank/DDBJ whole genome shotgun (WGS) entry which is preliminary data.</text>
</comment>
<gene>
    <name evidence="3" type="ORF">BKA14_005172</name>
</gene>
<keyword evidence="4" id="KW-1185">Reference proteome</keyword>
<dbReference type="Proteomes" id="UP000542742">
    <property type="component" value="Unassembled WGS sequence"/>
</dbReference>
<protein>
    <recommendedName>
        <fullName evidence="5">Gram-positive cocci surface proteins LPxTG domain-containing protein</fullName>
    </recommendedName>
</protein>
<evidence type="ECO:0000256" key="2">
    <source>
        <dbReference type="SAM" id="SignalP"/>
    </source>
</evidence>
<keyword evidence="2" id="KW-0732">Signal</keyword>
<feature type="chain" id="PRO_5030540275" description="Gram-positive cocci surface proteins LPxTG domain-containing protein" evidence="2">
    <location>
        <begin position="29"/>
        <end position="520"/>
    </location>
</feature>
<proteinExistence type="predicted"/>
<feature type="signal peptide" evidence="2">
    <location>
        <begin position="1"/>
        <end position="28"/>
    </location>
</feature>